<evidence type="ECO:0000313" key="1">
    <source>
        <dbReference type="EMBL" id="NJP01537.1"/>
    </source>
</evidence>
<dbReference type="Proteomes" id="UP000746535">
    <property type="component" value="Unassembled WGS sequence"/>
</dbReference>
<keyword evidence="2" id="KW-1185">Reference proteome</keyword>
<reference evidence="1 2" key="1">
    <citation type="submission" date="2020-03" db="EMBL/GenBank/DDBJ databases">
        <authorList>
            <person name="Wang L."/>
            <person name="He N."/>
            <person name="Li Y."/>
            <person name="Fang Y."/>
            <person name="Zhang F."/>
        </authorList>
    </citation>
    <scope>NUCLEOTIDE SEQUENCE [LARGE SCALE GENOMIC DNA]</scope>
    <source>
        <strain evidence="2">hsmgli-8</strain>
    </source>
</reference>
<gene>
    <name evidence="1" type="ORF">HBH25_11800</name>
</gene>
<evidence type="ECO:0000313" key="2">
    <source>
        <dbReference type="Proteomes" id="UP000746535"/>
    </source>
</evidence>
<comment type="caution">
    <text evidence="1">The sequence shown here is derived from an EMBL/GenBank/DDBJ whole genome shotgun (WGS) entry which is preliminary data.</text>
</comment>
<name>A0ABX0YH42_9PSED</name>
<dbReference type="EMBL" id="JAAVJI010000005">
    <property type="protein sequence ID" value="NJP01537.1"/>
    <property type="molecule type" value="Genomic_DNA"/>
</dbReference>
<dbReference type="RefSeq" id="WP_168084097.1">
    <property type="nucleotide sequence ID" value="NZ_JAAVJI010000005.1"/>
</dbReference>
<accession>A0ABX0YH42</accession>
<protein>
    <submittedName>
        <fullName evidence="1">Uncharacterized protein</fullName>
    </submittedName>
</protein>
<sequence>MAYPYPLLFTAEIHAGQGALHTLEILGKASETGGANHYLAVDPTTYLNEPLTLTFTPADGFYYLHVACGPLKDQVAYVDDGYLCLGNTTPTPFALHGPDGEPLPASEVPPEYLEISLCLAEGPTIAAYPGRRDSPLLIGPGAPDPLLISLALLTAH</sequence>
<organism evidence="1 2">
    <name type="scientific">Pseudomonas quercus</name>
    <dbReference type="NCBI Taxonomy" id="2722792"/>
    <lineage>
        <taxon>Bacteria</taxon>
        <taxon>Pseudomonadati</taxon>
        <taxon>Pseudomonadota</taxon>
        <taxon>Gammaproteobacteria</taxon>
        <taxon>Pseudomonadales</taxon>
        <taxon>Pseudomonadaceae</taxon>
        <taxon>Pseudomonas</taxon>
    </lineage>
</organism>
<proteinExistence type="predicted"/>